<proteinExistence type="predicted"/>
<feature type="compositionally biased region" description="Low complexity" evidence="1">
    <location>
        <begin position="113"/>
        <end position="122"/>
    </location>
</feature>
<feature type="compositionally biased region" description="Low complexity" evidence="1">
    <location>
        <begin position="143"/>
        <end position="161"/>
    </location>
</feature>
<keyword evidence="3" id="KW-1185">Reference proteome</keyword>
<keyword evidence="2" id="KW-0732">Signal</keyword>
<name>A0A6J0M785_RAPSA</name>
<organism evidence="3 4">
    <name type="scientific">Raphanus sativus</name>
    <name type="common">Radish</name>
    <name type="synonym">Raphanus raphanistrum var. sativus</name>
    <dbReference type="NCBI Taxonomy" id="3726"/>
    <lineage>
        <taxon>Eukaryota</taxon>
        <taxon>Viridiplantae</taxon>
        <taxon>Streptophyta</taxon>
        <taxon>Embryophyta</taxon>
        <taxon>Tracheophyta</taxon>
        <taxon>Spermatophyta</taxon>
        <taxon>Magnoliopsida</taxon>
        <taxon>eudicotyledons</taxon>
        <taxon>Gunneridae</taxon>
        <taxon>Pentapetalae</taxon>
        <taxon>rosids</taxon>
        <taxon>malvids</taxon>
        <taxon>Brassicales</taxon>
        <taxon>Brassicaceae</taxon>
        <taxon>Brassiceae</taxon>
        <taxon>Raphanus</taxon>
    </lineage>
</organism>
<dbReference type="KEGG" id="rsz:108839575"/>
<evidence type="ECO:0000313" key="3">
    <source>
        <dbReference type="Proteomes" id="UP000504610"/>
    </source>
</evidence>
<feature type="chain" id="PRO_5027050563" evidence="2">
    <location>
        <begin position="26"/>
        <end position="161"/>
    </location>
</feature>
<feature type="region of interest" description="Disordered" evidence="1">
    <location>
        <begin position="57"/>
        <end position="161"/>
    </location>
</feature>
<evidence type="ECO:0000256" key="2">
    <source>
        <dbReference type="SAM" id="SignalP"/>
    </source>
</evidence>
<dbReference type="OrthoDB" id="1114129at2759"/>
<accession>A0A6J0M785</accession>
<evidence type="ECO:0000256" key="1">
    <source>
        <dbReference type="SAM" id="MobiDB-lite"/>
    </source>
</evidence>
<dbReference type="AlphaFoldDB" id="A0A6J0M785"/>
<sequence length="161" mass="17531">MAKIFLITSLLMAIMFSSMITSSHAIKQFAKKQTLKPKFFGHNFPKPGFPQFPRPSFPTNPMPFPQFPKPGFPSNPTPGFPQLPGQGFPNNPMPFPQFPKPGFPSNPTPGFPQFPGFGFPKFPQFPKPGSPSFLPARPGTLNPVPTISTPPSLPVTPTVSP</sequence>
<gene>
    <name evidence="4" type="primary">LOC108839575</name>
</gene>
<protein>
    <submittedName>
        <fullName evidence="4">Protein PELPK2-like</fullName>
    </submittedName>
</protein>
<dbReference type="Proteomes" id="UP000504610">
    <property type="component" value="Unplaced"/>
</dbReference>
<feature type="signal peptide" evidence="2">
    <location>
        <begin position="1"/>
        <end position="25"/>
    </location>
</feature>
<feature type="compositionally biased region" description="Pro residues" evidence="1">
    <location>
        <begin position="91"/>
        <end position="112"/>
    </location>
</feature>
<reference evidence="4" key="1">
    <citation type="submission" date="2025-08" db="UniProtKB">
        <authorList>
            <consortium name="RefSeq"/>
        </authorList>
    </citation>
    <scope>IDENTIFICATION</scope>
    <source>
        <tissue evidence="4">Leaf</tissue>
    </source>
</reference>
<dbReference type="RefSeq" id="XP_018467828.1">
    <property type="nucleotide sequence ID" value="XM_018612326.1"/>
</dbReference>
<evidence type="ECO:0000313" key="4">
    <source>
        <dbReference type="RefSeq" id="XP_018467828.1"/>
    </source>
</evidence>
<feature type="compositionally biased region" description="Pro residues" evidence="1">
    <location>
        <begin position="57"/>
        <end position="81"/>
    </location>
</feature>
<dbReference type="GeneID" id="108839575"/>